<dbReference type="AlphaFoldDB" id="A0A4P9XU22"/>
<keyword evidence="1" id="KW-0472">Membrane</keyword>
<organism evidence="2 3">
    <name type="scientific">Thamnocephalis sphaerospora</name>
    <dbReference type="NCBI Taxonomy" id="78915"/>
    <lineage>
        <taxon>Eukaryota</taxon>
        <taxon>Fungi</taxon>
        <taxon>Fungi incertae sedis</taxon>
        <taxon>Zoopagomycota</taxon>
        <taxon>Zoopagomycotina</taxon>
        <taxon>Zoopagomycetes</taxon>
        <taxon>Zoopagales</taxon>
        <taxon>Sigmoideomycetaceae</taxon>
        <taxon>Thamnocephalis</taxon>
    </lineage>
</organism>
<proteinExistence type="predicted"/>
<evidence type="ECO:0000313" key="2">
    <source>
        <dbReference type="EMBL" id="RKP09714.1"/>
    </source>
</evidence>
<feature type="transmembrane region" description="Helical" evidence="1">
    <location>
        <begin position="176"/>
        <end position="195"/>
    </location>
</feature>
<evidence type="ECO:0000256" key="1">
    <source>
        <dbReference type="SAM" id="Phobius"/>
    </source>
</evidence>
<reference evidence="3" key="1">
    <citation type="journal article" date="2018" name="Nat. Microbiol.">
        <title>Leveraging single-cell genomics to expand the fungal tree of life.</title>
        <authorList>
            <person name="Ahrendt S.R."/>
            <person name="Quandt C.A."/>
            <person name="Ciobanu D."/>
            <person name="Clum A."/>
            <person name="Salamov A."/>
            <person name="Andreopoulos B."/>
            <person name="Cheng J.F."/>
            <person name="Woyke T."/>
            <person name="Pelin A."/>
            <person name="Henrissat B."/>
            <person name="Reynolds N.K."/>
            <person name="Benny G.L."/>
            <person name="Smith M.E."/>
            <person name="James T.Y."/>
            <person name="Grigoriev I.V."/>
        </authorList>
    </citation>
    <scope>NUCLEOTIDE SEQUENCE [LARGE SCALE GENOMIC DNA]</scope>
    <source>
        <strain evidence="3">RSA 1356</strain>
    </source>
</reference>
<protein>
    <submittedName>
        <fullName evidence="2">Uncharacterized protein</fullName>
    </submittedName>
</protein>
<dbReference type="Proteomes" id="UP000271241">
    <property type="component" value="Unassembled WGS sequence"/>
</dbReference>
<feature type="transmembrane region" description="Helical" evidence="1">
    <location>
        <begin position="134"/>
        <end position="156"/>
    </location>
</feature>
<dbReference type="OrthoDB" id="5591527at2759"/>
<name>A0A4P9XU22_9FUNG</name>
<keyword evidence="3" id="KW-1185">Reference proteome</keyword>
<evidence type="ECO:0000313" key="3">
    <source>
        <dbReference type="Proteomes" id="UP000271241"/>
    </source>
</evidence>
<accession>A0A4P9XU22</accession>
<dbReference type="EMBL" id="KZ992493">
    <property type="protein sequence ID" value="RKP09714.1"/>
    <property type="molecule type" value="Genomic_DNA"/>
</dbReference>
<keyword evidence="1" id="KW-1133">Transmembrane helix</keyword>
<gene>
    <name evidence="2" type="ORF">THASP1DRAFT_28484</name>
</gene>
<keyword evidence="1" id="KW-0812">Transmembrane</keyword>
<sequence length="506" mass="54944">MLTIFWTLTLGPDEPIPAFWRDRHPDNLPALPAGQLSKAREEQRIRLEATSRARREVRRVLGVSRREATVTQEQWRPVEAFDTLLLNHLLGYPFHALRLRFYASPQQLGSRLSSPVACVQELDRARQRTGTWRLWSGSAAELLYVVGTGVTGLVMGEWRAAYRQSTKTTWLEHARMWFISLGLEAATFLACLPFYRAYIHRAVLASVSTEQLGSASGQLAGTLAQGASIHNQLRLLGSALRHPLRSGVYWTQAFPVGLLHSCLATQLTDWLMRLARPSMERAEATVVSHFGGNHGRGRSELAENVSRRRRRLWRSCAWSSVYVSATLLTRALLVPLEALACRLVLGGVESRGMLSSGVGNAFMAAMQLAGSQASWTGLLCECAIAFVVVQVDWLVCRQMMVWQSANNSATVATPIIATANGSNNGVVTSAAAVTEGRLAAEADTTASASASTTANAITTALAALPAVSVSVAVPAPASASRALSRHASFTDLNVPRSPLPSRRTLP</sequence>